<dbReference type="Proteomes" id="UP000701853">
    <property type="component" value="Chromosome 3"/>
</dbReference>
<name>A0A8J5ZHQ7_9ROSI</name>
<protein>
    <recommendedName>
        <fullName evidence="2">AT3G52170-like helix-turn-helix domain-containing protein</fullName>
    </recommendedName>
</protein>
<feature type="compositionally biased region" description="Basic and acidic residues" evidence="1">
    <location>
        <begin position="281"/>
        <end position="290"/>
    </location>
</feature>
<comment type="caution">
    <text evidence="3">The sequence shown here is derived from an EMBL/GenBank/DDBJ whole genome shotgun (WGS) entry which is preliminary data.</text>
</comment>
<feature type="compositionally biased region" description="Polar residues" evidence="1">
    <location>
        <begin position="326"/>
        <end position="342"/>
    </location>
</feature>
<dbReference type="AlphaFoldDB" id="A0A8J5ZHQ7"/>
<dbReference type="OrthoDB" id="1930826at2759"/>
<dbReference type="Pfam" id="PF25896">
    <property type="entry name" value="HTH_AT3G52170"/>
    <property type="match status" value="1"/>
</dbReference>
<feature type="region of interest" description="Disordered" evidence="1">
    <location>
        <begin position="281"/>
        <end position="342"/>
    </location>
</feature>
<keyword evidence="4" id="KW-1185">Reference proteome</keyword>
<dbReference type="InterPro" id="IPR058941">
    <property type="entry name" value="HTH_AT3G52170-like"/>
</dbReference>
<evidence type="ECO:0000313" key="3">
    <source>
        <dbReference type="EMBL" id="KAG8498927.1"/>
    </source>
</evidence>
<feature type="compositionally biased region" description="Basic and acidic residues" evidence="1">
    <location>
        <begin position="297"/>
        <end position="324"/>
    </location>
</feature>
<evidence type="ECO:0000256" key="1">
    <source>
        <dbReference type="SAM" id="MobiDB-lite"/>
    </source>
</evidence>
<dbReference type="EMBL" id="JAHUZN010000003">
    <property type="protein sequence ID" value="KAG8498927.1"/>
    <property type="molecule type" value="Genomic_DNA"/>
</dbReference>
<reference evidence="3 4" key="1">
    <citation type="journal article" date="2021" name="bioRxiv">
        <title>The Gossypium anomalum genome as a resource for cotton improvement and evolutionary analysis of hybrid incompatibility.</title>
        <authorList>
            <person name="Grover C.E."/>
            <person name="Yuan D."/>
            <person name="Arick M.A."/>
            <person name="Miller E.R."/>
            <person name="Hu G."/>
            <person name="Peterson D.G."/>
            <person name="Wendel J.F."/>
            <person name="Udall J.A."/>
        </authorList>
    </citation>
    <scope>NUCLEOTIDE SEQUENCE [LARGE SCALE GENOMIC DNA]</scope>
    <source>
        <strain evidence="3">JFW-Udall</strain>
        <tissue evidence="3">Leaf</tissue>
    </source>
</reference>
<proteinExistence type="predicted"/>
<evidence type="ECO:0000259" key="2">
    <source>
        <dbReference type="Pfam" id="PF25896"/>
    </source>
</evidence>
<accession>A0A8J5ZHQ7</accession>
<dbReference type="PANTHER" id="PTHR34568">
    <property type="entry name" value="RRM DOMAIN-CONTAINING PROTEIN"/>
    <property type="match status" value="1"/>
</dbReference>
<evidence type="ECO:0000313" key="4">
    <source>
        <dbReference type="Proteomes" id="UP000701853"/>
    </source>
</evidence>
<sequence length="361" mass="40462">MQVVRGRIFCSKYSAAPATWVGVRRGRSFAASLPSPSDSPKRKRVSKDERRDLIESFVNRSRVWHDISALANGNCLMTINCQAGLARSGKLRYKSVNAGKFPSVTAAQKEVGGSYYVVRKVLQELEYKSKICSSNSSYENLYAKAANKGDKSFSVVEVVSTVVQDDTCARAMDDVKMQDTNDKQLEADRGSCHDLVLEENSVLKVDAKGLEKQEDDKVGGLEIDDSDNFLIFPDKQKIVEATDQDLESDKLFKTESQGVQSEFGVVKDDLPKKKLRLEMKREQAISKESLDSGSPEPKAEHHPKILEEQKYKHHPEFLEEEKYARNPSSEQTENAEGSKKSTLWGNLKSFAGGIINIWRKL</sequence>
<gene>
    <name evidence="3" type="ORF">CXB51_005350</name>
</gene>
<organism evidence="3 4">
    <name type="scientific">Gossypium anomalum</name>
    <dbReference type="NCBI Taxonomy" id="47600"/>
    <lineage>
        <taxon>Eukaryota</taxon>
        <taxon>Viridiplantae</taxon>
        <taxon>Streptophyta</taxon>
        <taxon>Embryophyta</taxon>
        <taxon>Tracheophyta</taxon>
        <taxon>Spermatophyta</taxon>
        <taxon>Magnoliopsida</taxon>
        <taxon>eudicotyledons</taxon>
        <taxon>Gunneridae</taxon>
        <taxon>Pentapetalae</taxon>
        <taxon>rosids</taxon>
        <taxon>malvids</taxon>
        <taxon>Malvales</taxon>
        <taxon>Malvaceae</taxon>
        <taxon>Malvoideae</taxon>
        <taxon>Gossypium</taxon>
    </lineage>
</organism>
<dbReference type="InterPro" id="IPR058942">
    <property type="entry name" value="AT3G52170-like"/>
</dbReference>
<feature type="domain" description="AT3G52170-like helix-turn-helix" evidence="2">
    <location>
        <begin position="92"/>
        <end position="127"/>
    </location>
</feature>
<dbReference type="PANTHER" id="PTHR34568:SF4">
    <property type="entry name" value="OS02G0638000 PROTEIN"/>
    <property type="match status" value="1"/>
</dbReference>